<dbReference type="EMBL" id="QSTI01000004">
    <property type="protein sequence ID" value="RGM51556.1"/>
    <property type="molecule type" value="Genomic_DNA"/>
</dbReference>
<dbReference type="EMBL" id="QSES01000021">
    <property type="protein sequence ID" value="RGZ90735.1"/>
    <property type="molecule type" value="Genomic_DNA"/>
</dbReference>
<evidence type="ECO:0000313" key="6">
    <source>
        <dbReference type="Proteomes" id="UP000285290"/>
    </source>
</evidence>
<evidence type="ECO:0000313" key="5">
    <source>
        <dbReference type="Proteomes" id="UP000283721"/>
    </source>
</evidence>
<dbReference type="EMBL" id="QSKC01000020">
    <property type="protein sequence ID" value="RHE30825.1"/>
    <property type="molecule type" value="Genomic_DNA"/>
</dbReference>
<dbReference type="Proteomes" id="UP000285290">
    <property type="component" value="Unassembled WGS sequence"/>
</dbReference>
<sequence>MNNHLNAIKRFFGFLFKEGMATNVFNQIPDYDLFKQNIIEGCNLKLASERGYFESDQIKELLDYFNSKPKKYSNMTMMGFFFKITLLAPTKRKVIASLKVGDFSEGFDYVTINGFEIKLLRALSLDIKNELEQINKNIQKEDLFFELFCGCKYSENIFNTPFYYALKEIGYDVPKDKDTFSVECIRNTAIVDLAINGVNPYLISRLIGLSLGGLDNLLTKFEVDIDEKVI</sequence>
<dbReference type="Proteomes" id="UP000260717">
    <property type="component" value="Unassembled WGS sequence"/>
</dbReference>
<organism evidence="1 4">
    <name type="scientific">Agathobacter rectalis</name>
    <dbReference type="NCBI Taxonomy" id="39491"/>
    <lineage>
        <taxon>Bacteria</taxon>
        <taxon>Bacillati</taxon>
        <taxon>Bacillota</taxon>
        <taxon>Clostridia</taxon>
        <taxon>Lachnospirales</taxon>
        <taxon>Lachnospiraceae</taxon>
        <taxon>Agathobacter</taxon>
    </lineage>
</organism>
<dbReference type="AlphaFoldDB" id="A0A3E4XAS8"/>
<reference evidence="4 5" key="1">
    <citation type="submission" date="2018-08" db="EMBL/GenBank/DDBJ databases">
        <title>A genome reference for cultivated species of the human gut microbiota.</title>
        <authorList>
            <person name="Zou Y."/>
            <person name="Xue W."/>
            <person name="Luo G."/>
        </authorList>
    </citation>
    <scope>NUCLEOTIDE SEQUENCE [LARGE SCALE GENOMIC DNA]</scope>
    <source>
        <strain evidence="3 6">AM29-10</strain>
        <strain evidence="2 5">AM47-6BH</strain>
        <strain evidence="1 4">OM08-12AT</strain>
    </source>
</reference>
<dbReference type="InterPro" id="IPR011010">
    <property type="entry name" value="DNA_brk_join_enz"/>
</dbReference>
<evidence type="ECO:0000313" key="3">
    <source>
        <dbReference type="EMBL" id="RHE30825.1"/>
    </source>
</evidence>
<name>A0A3E4XAS8_9FIRM</name>
<dbReference type="GO" id="GO:0003677">
    <property type="term" value="F:DNA binding"/>
    <property type="evidence" value="ECO:0007669"/>
    <property type="project" value="InterPro"/>
</dbReference>
<evidence type="ECO:0000313" key="2">
    <source>
        <dbReference type="EMBL" id="RGZ90735.1"/>
    </source>
</evidence>
<evidence type="ECO:0000313" key="4">
    <source>
        <dbReference type="Proteomes" id="UP000260717"/>
    </source>
</evidence>
<dbReference type="SUPFAM" id="SSF56349">
    <property type="entry name" value="DNA breaking-rejoining enzymes"/>
    <property type="match status" value="1"/>
</dbReference>
<gene>
    <name evidence="3" type="ORF">DW753_12745</name>
    <name evidence="2" type="ORF">DW967_11145</name>
    <name evidence="1" type="ORF">DXC13_04140</name>
</gene>
<comment type="caution">
    <text evidence="1">The sequence shown here is derived from an EMBL/GenBank/DDBJ whole genome shotgun (WGS) entry which is preliminary data.</text>
</comment>
<evidence type="ECO:0000313" key="1">
    <source>
        <dbReference type="EMBL" id="RGM51556.1"/>
    </source>
</evidence>
<proteinExistence type="predicted"/>
<dbReference type="Proteomes" id="UP000283721">
    <property type="component" value="Unassembled WGS sequence"/>
</dbReference>
<accession>A0A3E4XAS8</accession>
<protein>
    <submittedName>
        <fullName evidence="1">Site-specific integrase</fullName>
    </submittedName>
</protein>